<comment type="caution">
    <text evidence="1">The sequence shown here is derived from an EMBL/GenBank/DDBJ whole genome shotgun (WGS) entry which is preliminary data.</text>
</comment>
<keyword evidence="2" id="KW-1185">Reference proteome</keyword>
<gene>
    <name evidence="1" type="ORF">EVOR1521_LOCUS5047</name>
</gene>
<dbReference type="AlphaFoldDB" id="A0AA36HX98"/>
<sequence>MSVCSALGNTLAALSPGRARRLLSPWAWGRLDELCSSQSSRLARPAMRCLCLAARAEGHLEPVLRHLRPALAVLVAAPEVETAGLLRAAWLAACACEFCDLDTVAKPSDLGLVASSLLLEGLKRRRLGGVGAAIARELLRVFQARFNDADSDEALPALLVALGFALRRFPQSAPEALAPVLGAEKPPLAERALEVLTGLCEHLEQGVAGGCAVLQKLTRHLPKALEAMRFGLFRRPQPGDAARRRAGLAAAKALQRAGSAGSKQLAEAAFTVLLGDRQLRAGLLLQTLARKEPQALPLALASGLREAFAALRWHHPQLLALGSSDPILARGAAGAAKAFALCGRAGRLKWLRTLLAELCGGLAPGVPVPDEAEARLLAGGKKRPFSPKKAQEAAAPAAPEALLYGHFVAQQLLALPLSAATPAGQAEITLITEETR</sequence>
<organism evidence="1 2">
    <name type="scientific">Effrenium voratum</name>
    <dbReference type="NCBI Taxonomy" id="2562239"/>
    <lineage>
        <taxon>Eukaryota</taxon>
        <taxon>Sar</taxon>
        <taxon>Alveolata</taxon>
        <taxon>Dinophyceae</taxon>
        <taxon>Suessiales</taxon>
        <taxon>Symbiodiniaceae</taxon>
        <taxon>Effrenium</taxon>
    </lineage>
</organism>
<evidence type="ECO:0000313" key="2">
    <source>
        <dbReference type="Proteomes" id="UP001178507"/>
    </source>
</evidence>
<protein>
    <submittedName>
        <fullName evidence="1">Uncharacterized protein</fullName>
    </submittedName>
</protein>
<proteinExistence type="predicted"/>
<accession>A0AA36HX98</accession>
<reference evidence="1" key="1">
    <citation type="submission" date="2023-08" db="EMBL/GenBank/DDBJ databases">
        <authorList>
            <person name="Chen Y."/>
            <person name="Shah S."/>
            <person name="Dougan E. K."/>
            <person name="Thang M."/>
            <person name="Chan C."/>
        </authorList>
    </citation>
    <scope>NUCLEOTIDE SEQUENCE</scope>
</reference>
<dbReference type="Proteomes" id="UP001178507">
    <property type="component" value="Unassembled WGS sequence"/>
</dbReference>
<dbReference type="EMBL" id="CAUJNA010000345">
    <property type="protein sequence ID" value="CAJ1375858.1"/>
    <property type="molecule type" value="Genomic_DNA"/>
</dbReference>
<name>A0AA36HX98_9DINO</name>
<evidence type="ECO:0000313" key="1">
    <source>
        <dbReference type="EMBL" id="CAJ1375858.1"/>
    </source>
</evidence>